<dbReference type="Proteomes" id="UP000182229">
    <property type="component" value="Unassembled WGS sequence"/>
</dbReference>
<accession>A0A1L9AZF5</accession>
<keyword evidence="5 6" id="KW-0472">Membrane</keyword>
<dbReference type="GO" id="GO:0016020">
    <property type="term" value="C:membrane"/>
    <property type="evidence" value="ECO:0007669"/>
    <property type="project" value="UniProtKB-SubCell"/>
</dbReference>
<feature type="transmembrane region" description="Helical" evidence="6">
    <location>
        <begin position="84"/>
        <end position="104"/>
    </location>
</feature>
<feature type="transmembrane region" description="Helical" evidence="6">
    <location>
        <begin position="294"/>
        <end position="313"/>
    </location>
</feature>
<dbReference type="InterPro" id="IPR044770">
    <property type="entry name" value="MFS_spinster-like"/>
</dbReference>
<evidence type="ECO:0000256" key="1">
    <source>
        <dbReference type="ARBA" id="ARBA00004141"/>
    </source>
</evidence>
<organism evidence="8 9">
    <name type="scientific">Cystobacter ferrugineus</name>
    <dbReference type="NCBI Taxonomy" id="83449"/>
    <lineage>
        <taxon>Bacteria</taxon>
        <taxon>Pseudomonadati</taxon>
        <taxon>Myxococcota</taxon>
        <taxon>Myxococcia</taxon>
        <taxon>Myxococcales</taxon>
        <taxon>Cystobacterineae</taxon>
        <taxon>Archangiaceae</taxon>
        <taxon>Cystobacter</taxon>
    </lineage>
</organism>
<feature type="transmembrane region" description="Helical" evidence="6">
    <location>
        <begin position="18"/>
        <end position="37"/>
    </location>
</feature>
<dbReference type="RefSeq" id="WP_071903498.1">
    <property type="nucleotide sequence ID" value="NZ_MPIN01000014.1"/>
</dbReference>
<feature type="transmembrane region" description="Helical" evidence="6">
    <location>
        <begin position="319"/>
        <end position="337"/>
    </location>
</feature>
<feature type="transmembrane region" description="Helical" evidence="6">
    <location>
        <begin position="260"/>
        <end position="282"/>
    </location>
</feature>
<dbReference type="InterPro" id="IPR011701">
    <property type="entry name" value="MFS"/>
</dbReference>
<sequence>MSPPVAVASPSAAPNSTYALFILSLINLVNYLDRYIVTVALPHIQRDFQLDNTQAGLLGSFFMVVFMLASPISGFLGDRVPRRFLVAGGVLLWSLATGASGLASTFAALMVARACVGIGEAGYGAVAPSIISDLFPREQRTRVLSIFYIAIPVGAAAGYGLGGWLSNAYSWHVAFYVGGVPGIILAVMAFFMPEPQRGAMDGPEAQKKLPFLVGLKGLGRNPAFWWTTSGYTLMTFSIGGLAFWLPSFLVNERAMTLDRAGFLSGAVTALAGLTGTIAGGWLGDRMDQRMPGGGLRLSGVGLLLAAPLMVLAVRVSAHAPMFAIIFLAQFLIFLNSGPINAAIVNGVPPAFRAFAMGLNVLFIHMLGDALSPTVIGKLADVSSLAVAIQVNAIPVLLGGLALLMAGKAFRHVNA</sequence>
<keyword evidence="2" id="KW-0813">Transport</keyword>
<feature type="transmembrane region" description="Helical" evidence="6">
    <location>
        <begin position="173"/>
        <end position="192"/>
    </location>
</feature>
<dbReference type="PANTHER" id="PTHR23505:SF79">
    <property type="entry name" value="PROTEIN SPINSTER"/>
    <property type="match status" value="1"/>
</dbReference>
<reference evidence="9" key="1">
    <citation type="submission" date="2016-11" db="EMBL/GenBank/DDBJ databases">
        <authorList>
            <person name="Shukria A."/>
            <person name="Stevens D.C."/>
        </authorList>
    </citation>
    <scope>NUCLEOTIDE SEQUENCE [LARGE SCALE GENOMIC DNA]</scope>
    <source>
        <strain evidence="9">Cbfe23</strain>
    </source>
</reference>
<comment type="subcellular location">
    <subcellularLocation>
        <location evidence="1">Membrane</location>
        <topology evidence="1">Multi-pass membrane protein</topology>
    </subcellularLocation>
</comment>
<dbReference type="STRING" id="83449.BON30_38315"/>
<evidence type="ECO:0000313" key="8">
    <source>
        <dbReference type="EMBL" id="OJH35399.1"/>
    </source>
</evidence>
<feature type="domain" description="Major facilitator superfamily (MFS) profile" evidence="7">
    <location>
        <begin position="19"/>
        <end position="410"/>
    </location>
</feature>
<feature type="transmembrane region" description="Helical" evidence="6">
    <location>
        <begin position="386"/>
        <end position="405"/>
    </location>
</feature>
<name>A0A1L9AZF5_9BACT</name>
<evidence type="ECO:0000256" key="6">
    <source>
        <dbReference type="SAM" id="Phobius"/>
    </source>
</evidence>
<dbReference type="SUPFAM" id="SSF103473">
    <property type="entry name" value="MFS general substrate transporter"/>
    <property type="match status" value="1"/>
</dbReference>
<feature type="transmembrane region" description="Helical" evidence="6">
    <location>
        <begin position="349"/>
        <end position="366"/>
    </location>
</feature>
<evidence type="ECO:0000313" key="9">
    <source>
        <dbReference type="Proteomes" id="UP000182229"/>
    </source>
</evidence>
<evidence type="ECO:0000256" key="3">
    <source>
        <dbReference type="ARBA" id="ARBA00022692"/>
    </source>
</evidence>
<keyword evidence="4 6" id="KW-1133">Transmembrane helix</keyword>
<dbReference type="PANTHER" id="PTHR23505">
    <property type="entry name" value="SPINSTER"/>
    <property type="match status" value="1"/>
</dbReference>
<feature type="transmembrane region" description="Helical" evidence="6">
    <location>
        <begin position="143"/>
        <end position="161"/>
    </location>
</feature>
<dbReference type="GO" id="GO:0022857">
    <property type="term" value="F:transmembrane transporter activity"/>
    <property type="evidence" value="ECO:0007669"/>
    <property type="project" value="InterPro"/>
</dbReference>
<dbReference type="PROSITE" id="PS50850">
    <property type="entry name" value="MFS"/>
    <property type="match status" value="1"/>
</dbReference>
<proteinExistence type="predicted"/>
<dbReference type="CDD" id="cd17328">
    <property type="entry name" value="MFS_spinster_like"/>
    <property type="match status" value="1"/>
</dbReference>
<evidence type="ECO:0000259" key="7">
    <source>
        <dbReference type="PROSITE" id="PS50850"/>
    </source>
</evidence>
<keyword evidence="3 6" id="KW-0812">Transmembrane</keyword>
<feature type="transmembrane region" description="Helical" evidence="6">
    <location>
        <begin position="57"/>
        <end position="77"/>
    </location>
</feature>
<comment type="caution">
    <text evidence="8">The sequence shown here is derived from an EMBL/GenBank/DDBJ whole genome shotgun (WGS) entry which is preliminary data.</text>
</comment>
<dbReference type="AlphaFoldDB" id="A0A1L9AZF5"/>
<dbReference type="OrthoDB" id="9812221at2"/>
<keyword evidence="9" id="KW-1185">Reference proteome</keyword>
<evidence type="ECO:0000256" key="2">
    <source>
        <dbReference type="ARBA" id="ARBA00022448"/>
    </source>
</evidence>
<dbReference type="InterPro" id="IPR036259">
    <property type="entry name" value="MFS_trans_sf"/>
</dbReference>
<dbReference type="InterPro" id="IPR020846">
    <property type="entry name" value="MFS_dom"/>
</dbReference>
<protein>
    <submittedName>
        <fullName evidence="8">MFS transporter</fullName>
    </submittedName>
</protein>
<evidence type="ECO:0000256" key="5">
    <source>
        <dbReference type="ARBA" id="ARBA00023136"/>
    </source>
</evidence>
<feature type="transmembrane region" description="Helical" evidence="6">
    <location>
        <begin position="223"/>
        <end position="245"/>
    </location>
</feature>
<dbReference type="Pfam" id="PF07690">
    <property type="entry name" value="MFS_1"/>
    <property type="match status" value="1"/>
</dbReference>
<gene>
    <name evidence="8" type="ORF">BON30_38315</name>
</gene>
<dbReference type="Gene3D" id="1.20.1250.20">
    <property type="entry name" value="MFS general substrate transporter like domains"/>
    <property type="match status" value="1"/>
</dbReference>
<dbReference type="EMBL" id="MPIN01000014">
    <property type="protein sequence ID" value="OJH35399.1"/>
    <property type="molecule type" value="Genomic_DNA"/>
</dbReference>
<reference evidence="8 9" key="2">
    <citation type="submission" date="2016-12" db="EMBL/GenBank/DDBJ databases">
        <title>Draft Genome Sequence of Cystobacter ferrugineus Strain Cbfe23.</title>
        <authorList>
            <person name="Akbar S."/>
            <person name="Dowd S.E."/>
            <person name="Stevens D.C."/>
        </authorList>
    </citation>
    <scope>NUCLEOTIDE SEQUENCE [LARGE SCALE GENOMIC DNA]</scope>
    <source>
        <strain evidence="8 9">Cbfe23</strain>
    </source>
</reference>
<evidence type="ECO:0000256" key="4">
    <source>
        <dbReference type="ARBA" id="ARBA00022989"/>
    </source>
</evidence>